<dbReference type="STRING" id="658429.L8G2M3"/>
<dbReference type="EMBL" id="GL573523">
    <property type="protein sequence ID" value="ELR07377.1"/>
    <property type="molecule type" value="Genomic_DNA"/>
</dbReference>
<evidence type="ECO:0000256" key="2">
    <source>
        <dbReference type="SAM" id="Phobius"/>
    </source>
</evidence>
<evidence type="ECO:0008006" key="6">
    <source>
        <dbReference type="Google" id="ProtNLM"/>
    </source>
</evidence>
<keyword evidence="5" id="KW-1185">Reference proteome</keyword>
<dbReference type="OrthoDB" id="5215637at2759"/>
<reference evidence="5" key="1">
    <citation type="submission" date="2010-09" db="EMBL/GenBank/DDBJ databases">
        <title>The genome sequence of Geomyces destructans 20631-21.</title>
        <authorList>
            <consortium name="The Broad Institute Genome Sequencing Platform"/>
            <person name="Cuomo C.A."/>
            <person name="Blehert D.S."/>
            <person name="Lorch J.M."/>
            <person name="Young S.K."/>
            <person name="Zeng Q."/>
            <person name="Gargeya S."/>
            <person name="Fitzgerald M."/>
            <person name="Haas B."/>
            <person name="Abouelleil A."/>
            <person name="Alvarado L."/>
            <person name="Arachchi H.M."/>
            <person name="Berlin A."/>
            <person name="Brown A."/>
            <person name="Chapman S.B."/>
            <person name="Chen Z."/>
            <person name="Dunbar C."/>
            <person name="Freedman E."/>
            <person name="Gearin G."/>
            <person name="Gellesch M."/>
            <person name="Goldberg J."/>
            <person name="Griggs A."/>
            <person name="Gujja S."/>
            <person name="Heiman D."/>
            <person name="Howarth C."/>
            <person name="Larson L."/>
            <person name="Lui A."/>
            <person name="MacDonald P.J.P."/>
            <person name="Montmayeur A."/>
            <person name="Murphy C."/>
            <person name="Neiman D."/>
            <person name="Pearson M."/>
            <person name="Priest M."/>
            <person name="Roberts A."/>
            <person name="Saif S."/>
            <person name="Shea T."/>
            <person name="Shenoy N."/>
            <person name="Sisk P."/>
            <person name="Stolte C."/>
            <person name="Sykes S."/>
            <person name="Wortman J."/>
            <person name="Nusbaum C."/>
            <person name="Birren B."/>
        </authorList>
    </citation>
    <scope>NUCLEOTIDE SEQUENCE [LARGE SCALE GENOMIC DNA]</scope>
    <source>
        <strain evidence="5">ATCC MYA-4855 / 20631-21</strain>
    </source>
</reference>
<name>L8G2M3_PSED2</name>
<dbReference type="InParanoid" id="L8G2M3"/>
<feature type="signal peptide" evidence="3">
    <location>
        <begin position="1"/>
        <end position="27"/>
    </location>
</feature>
<accession>L8G2M3</accession>
<feature type="compositionally biased region" description="Low complexity" evidence="1">
    <location>
        <begin position="162"/>
        <end position="188"/>
    </location>
</feature>
<organism evidence="4 5">
    <name type="scientific">Pseudogymnoascus destructans (strain ATCC MYA-4855 / 20631-21)</name>
    <name type="common">Bat white-nose syndrome fungus</name>
    <name type="synonym">Geomyces destructans</name>
    <dbReference type="NCBI Taxonomy" id="658429"/>
    <lineage>
        <taxon>Eukaryota</taxon>
        <taxon>Fungi</taxon>
        <taxon>Dikarya</taxon>
        <taxon>Ascomycota</taxon>
        <taxon>Pezizomycotina</taxon>
        <taxon>Leotiomycetes</taxon>
        <taxon>Thelebolales</taxon>
        <taxon>Thelebolaceae</taxon>
        <taxon>Pseudogymnoascus</taxon>
    </lineage>
</organism>
<dbReference type="AlphaFoldDB" id="L8G2M3"/>
<feature type="region of interest" description="Disordered" evidence="1">
    <location>
        <begin position="162"/>
        <end position="239"/>
    </location>
</feature>
<evidence type="ECO:0000256" key="3">
    <source>
        <dbReference type="SAM" id="SignalP"/>
    </source>
</evidence>
<protein>
    <recommendedName>
        <fullName evidence="6">Mid2 domain-containing protein</fullName>
    </recommendedName>
</protein>
<keyword evidence="2" id="KW-0812">Transmembrane</keyword>
<feature type="compositionally biased region" description="Low complexity" evidence="1">
    <location>
        <begin position="198"/>
        <end position="239"/>
    </location>
</feature>
<evidence type="ECO:0000313" key="4">
    <source>
        <dbReference type="EMBL" id="ELR07377.1"/>
    </source>
</evidence>
<dbReference type="VEuPathDB" id="FungiDB:GMDG_08392"/>
<feature type="chain" id="PRO_5003989958" description="Mid2 domain-containing protein" evidence="3">
    <location>
        <begin position="28"/>
        <end position="344"/>
    </location>
</feature>
<keyword evidence="2" id="KW-0472">Membrane</keyword>
<evidence type="ECO:0000256" key="1">
    <source>
        <dbReference type="SAM" id="MobiDB-lite"/>
    </source>
</evidence>
<proteinExistence type="predicted"/>
<dbReference type="HOGENOM" id="CLU_055859_5_1_1"/>
<feature type="transmembrane region" description="Helical" evidence="2">
    <location>
        <begin position="246"/>
        <end position="269"/>
    </location>
</feature>
<keyword evidence="2" id="KW-1133">Transmembrane helix</keyword>
<evidence type="ECO:0000313" key="5">
    <source>
        <dbReference type="Proteomes" id="UP000011064"/>
    </source>
</evidence>
<dbReference type="Proteomes" id="UP000011064">
    <property type="component" value="Unassembled WGS sequence"/>
</dbReference>
<sequence length="344" mass="36150">MFTMTGQRSSFVSIIFACVFLPAIVQATCYNPDGSEITNPAFQPCNQVVGKFSMCCGTNWTGGVVMPDTCQENGLCLNSFENKPLYWRGSCTDPTWKSPNCLANLCATDGDAGVDGSAAAQNVAVTECSDGSWCCGGRNKSCCKDGTGIKIAAVVGQAISSSHSSSSESTLPPFSTLPTTLPKSTSPPKSTPTPSTTPPTSDISTTSSTSPPTSTFPTTPSTSVPAHTPTPTSEPTSGGLTSATKIGLGVGIAGCLLAIGMLVTCLVCLRRKRQVDKDTEGDATNVPRSRASIFPWGRHEMPASPNETPLPPFWHEVNGMKSPTEMDGVQHPVELPSQRWSRNM</sequence>
<keyword evidence="3" id="KW-0732">Signal</keyword>
<gene>
    <name evidence="4" type="ORF">GMDG_08392</name>
</gene>